<proteinExistence type="predicted"/>
<keyword evidence="3" id="KW-1185">Reference proteome</keyword>
<organism evidence="2 3">
    <name type="scientific">Arthrobacter phage CallinAllBarbz</name>
    <dbReference type="NCBI Taxonomy" id="3077790"/>
    <lineage>
        <taxon>Viruses</taxon>
        <taxon>Duplodnaviria</taxon>
        <taxon>Heunggongvirae</taxon>
        <taxon>Uroviricota</taxon>
        <taxon>Caudoviricetes</taxon>
        <taxon>Casidaviridae</taxon>
        <taxon>Baileybluvirus</taxon>
        <taxon>Baileybluvirus callinallbarbz</taxon>
    </lineage>
</organism>
<keyword evidence="1" id="KW-0812">Transmembrane</keyword>
<keyword evidence="1" id="KW-0472">Membrane</keyword>
<accession>A0AA96HD87</accession>
<evidence type="ECO:0000256" key="1">
    <source>
        <dbReference type="SAM" id="Phobius"/>
    </source>
</evidence>
<feature type="transmembrane region" description="Helical" evidence="1">
    <location>
        <begin position="28"/>
        <end position="52"/>
    </location>
</feature>
<gene>
    <name evidence="2" type="primary">30</name>
    <name evidence="2" type="ORF">SEA_CALLINALLBARBZ_30</name>
</gene>
<dbReference type="EMBL" id="OR553891">
    <property type="protein sequence ID" value="WNN93680.1"/>
    <property type="molecule type" value="Genomic_DNA"/>
</dbReference>
<name>A0AA96HD87_9CAUD</name>
<reference evidence="3" key="1">
    <citation type="submission" date="2024-05" db="EMBL/GenBank/DDBJ databases">
        <authorList>
            <person name="Garin V.P."/>
            <person name="Arshad I."/>
            <person name="Mak A."/>
            <person name="Orr M.A."/>
            <person name="Cho C."/>
            <person name="Kyla G.P."/>
            <person name="Liu J."/>
            <person name="Peri J.N."/>
            <person name="Esherick S.A."/>
            <person name="Shera S."/>
            <person name="Suani E."/>
            <person name="Faulkner C."/>
            <person name="Bonthala P."/>
            <person name="Wong M.A."/>
            <person name="Yao J."/>
            <person name="Santaolaya C."/>
            <person name="Santos E.A."/>
            <person name="Qin K."/>
            <person name="Yang E."/>
            <person name="Shao S.B."/>
            <person name="Moore J.P."/>
            <person name="Mathkour Y.H."/>
            <person name="Gallagher H.R."/>
            <person name="White L.T."/>
            <person name="Givan S.V."/>
            <person name="Chan R.W."/>
            <person name="Infante A."/>
            <person name="Anand S."/>
            <person name="Almeida T.I."/>
            <person name="De G.A."/>
            <person name="Trinh U.L."/>
            <person name="Bhatt K."/>
            <person name="Sanoyca A.J."/>
            <person name="Chong T."/>
            <person name="Liu R."/>
            <person name="Liang E."/>
            <person name="Castellanos S."/>
            <person name="Chang A.P."/>
            <person name="Stephenson J.C."/>
            <person name="Zorawik M."/>
            <person name="Garza D.R."/>
            <person name="Reddi K."/>
            <person name="Bouklas T."/>
            <person name="Freise A.C."/>
            <person name="Klyczek K."/>
            <person name="Ko C."/>
            <person name="Russell D.A."/>
            <person name="Jacobs-Sera D."/>
            <person name="Hatfull G.F."/>
        </authorList>
    </citation>
    <scope>NUCLEOTIDE SEQUENCE [LARGE SCALE GENOMIC DNA]</scope>
</reference>
<protein>
    <submittedName>
        <fullName evidence="2">Membrane protein</fullName>
    </submittedName>
</protein>
<evidence type="ECO:0000313" key="2">
    <source>
        <dbReference type="EMBL" id="WNN93680.1"/>
    </source>
</evidence>
<sequence>MILLLLATIVLAVLHVGGLVILPLWLVFLPLAIAFGLGVFRIVVFLIAAYAVGKGS</sequence>
<evidence type="ECO:0000313" key="3">
    <source>
        <dbReference type="Proteomes" id="UP001303520"/>
    </source>
</evidence>
<dbReference type="Proteomes" id="UP001303520">
    <property type="component" value="Segment"/>
</dbReference>
<keyword evidence="1" id="KW-1133">Transmembrane helix</keyword>